<comment type="caution">
    <text evidence="1">The sequence shown here is derived from an EMBL/GenBank/DDBJ whole genome shotgun (WGS) entry which is preliminary data.</text>
</comment>
<protein>
    <submittedName>
        <fullName evidence="1">Uncharacterized protein</fullName>
    </submittedName>
</protein>
<keyword evidence="2" id="KW-1185">Reference proteome</keyword>
<sequence length="161" mass="16868">MKPNLLISGCLAGLPVRYDGSARPLLEHSLARWKAEGRVMVCCPETQAGLMTPRPPAEIAQGRDGAAVLDGLGHVHEATGQDVSAPFVAGAHLALAMVRQHHCTLALLMDGSPSCGSSFIYDGTFSGTRHAGMGVTAALLRRYGVSVYAPAQFALVAARMD</sequence>
<dbReference type="OrthoDB" id="495783at2"/>
<dbReference type="RefSeq" id="WP_110569358.1">
    <property type="nucleotide sequence ID" value="NZ_CP137147.1"/>
</dbReference>
<name>A0A318QIF0_9PROT</name>
<dbReference type="EMBL" id="NKUA01000011">
    <property type="protein sequence ID" value="PYD78805.1"/>
    <property type="molecule type" value="Genomic_DNA"/>
</dbReference>
<evidence type="ECO:0000313" key="1">
    <source>
        <dbReference type="EMBL" id="PYD78805.1"/>
    </source>
</evidence>
<organism evidence="1 2">
    <name type="scientific">Komagataeibacter sucrofermentans</name>
    <dbReference type="NCBI Taxonomy" id="1053551"/>
    <lineage>
        <taxon>Bacteria</taxon>
        <taxon>Pseudomonadati</taxon>
        <taxon>Pseudomonadota</taxon>
        <taxon>Alphaproteobacteria</taxon>
        <taxon>Acetobacterales</taxon>
        <taxon>Acetobacteraceae</taxon>
        <taxon>Komagataeibacter</taxon>
    </lineage>
</organism>
<dbReference type="AlphaFoldDB" id="A0A318QIF0"/>
<evidence type="ECO:0000313" key="2">
    <source>
        <dbReference type="Proteomes" id="UP000247814"/>
    </source>
</evidence>
<gene>
    <name evidence="1" type="ORF">CFR77_09750</name>
</gene>
<dbReference type="InterPro" id="IPR007553">
    <property type="entry name" value="2-thiour_desulf"/>
</dbReference>
<dbReference type="Proteomes" id="UP000247814">
    <property type="component" value="Unassembled WGS sequence"/>
</dbReference>
<dbReference type="PANTHER" id="PTHR30087">
    <property type="entry name" value="INNER MEMBRANE PROTEIN"/>
    <property type="match status" value="1"/>
</dbReference>
<dbReference type="Pfam" id="PF04463">
    <property type="entry name" value="2-thiour_desulf"/>
    <property type="match status" value="1"/>
</dbReference>
<accession>A0A318QIF0</accession>
<dbReference type="PANTHER" id="PTHR30087:SF1">
    <property type="entry name" value="HYPOTHETICAL CYTOSOLIC PROTEIN"/>
    <property type="match status" value="1"/>
</dbReference>
<reference evidence="1 2" key="1">
    <citation type="submission" date="2017-07" db="EMBL/GenBank/DDBJ databases">
        <title>A draft genome sequence of Komagataeibacter sucrofermentans LMG 18788.</title>
        <authorList>
            <person name="Skraban J."/>
            <person name="Cleenwerck I."/>
            <person name="Vandamme P."/>
            <person name="Trcek J."/>
        </authorList>
    </citation>
    <scope>NUCLEOTIDE SEQUENCE [LARGE SCALE GENOMIC DNA]</scope>
    <source>
        <strain evidence="1 2">LMG 18788</strain>
    </source>
</reference>
<proteinExistence type="predicted"/>